<accession>A0ABT6GYW2</accession>
<sequence>MKRQTGFAALAAAAPLAGTLVAGAATAHPGASGHLPVETFTVTELTPFTSPSGNIGCYIDPSTVRCDIQERDWSPPPKPASCDENVGWGQGLTLNVGEPATFVCAGDTALTTGNPLAFGDKIVAGSIECSSAPSGITCWDFQYGGEFSLSREAYHLG</sequence>
<keyword evidence="1" id="KW-0732">Signal</keyword>
<dbReference type="Proteomes" id="UP001154266">
    <property type="component" value="Unassembled WGS sequence"/>
</dbReference>
<dbReference type="EMBL" id="JAKZMO010000043">
    <property type="protein sequence ID" value="MDG5486775.1"/>
    <property type="molecule type" value="Genomic_DNA"/>
</dbReference>
<evidence type="ECO:0000256" key="1">
    <source>
        <dbReference type="SAM" id="SignalP"/>
    </source>
</evidence>
<evidence type="ECO:0008006" key="4">
    <source>
        <dbReference type="Google" id="ProtNLM"/>
    </source>
</evidence>
<reference evidence="2" key="1">
    <citation type="journal article" date="2023" name="Environ. Microbiol.">
        <title>The 2-methylpropene degradation pathway in Mycobacteriaceae family strains.</title>
        <authorList>
            <person name="Helbich S."/>
            <person name="Barrantes I."/>
            <person name="Dos Anjos Borges L.G."/>
            <person name="Pieper D.H."/>
            <person name="Vainshtein Y."/>
            <person name="Sohn K."/>
            <person name="Engesser K.H."/>
        </authorList>
    </citation>
    <scope>NUCLEOTIDE SEQUENCE</scope>
    <source>
        <strain evidence="2">IBE100</strain>
    </source>
</reference>
<comment type="caution">
    <text evidence="2">The sequence shown here is derived from an EMBL/GenBank/DDBJ whole genome shotgun (WGS) entry which is preliminary data.</text>
</comment>
<feature type="signal peptide" evidence="1">
    <location>
        <begin position="1"/>
        <end position="24"/>
    </location>
</feature>
<dbReference type="RefSeq" id="WP_278223877.1">
    <property type="nucleotide sequence ID" value="NZ_JAKZMO010000043.1"/>
</dbReference>
<feature type="chain" id="PRO_5045918229" description="Secreted protein" evidence="1">
    <location>
        <begin position="25"/>
        <end position="157"/>
    </location>
</feature>
<evidence type="ECO:0000313" key="3">
    <source>
        <dbReference type="Proteomes" id="UP001154266"/>
    </source>
</evidence>
<proteinExistence type="predicted"/>
<keyword evidence="3" id="KW-1185">Reference proteome</keyword>
<organism evidence="2 3">
    <name type="scientific">Mycolicibacterium gadium</name>
    <name type="common">Mycobacterium gadium</name>
    <dbReference type="NCBI Taxonomy" id="1794"/>
    <lineage>
        <taxon>Bacteria</taxon>
        <taxon>Bacillati</taxon>
        <taxon>Actinomycetota</taxon>
        <taxon>Actinomycetes</taxon>
        <taxon>Mycobacteriales</taxon>
        <taxon>Mycobacteriaceae</taxon>
        <taxon>Mycolicibacterium</taxon>
    </lineage>
</organism>
<gene>
    <name evidence="2" type="ORF">MNO81_28610</name>
</gene>
<name>A0ABT6GYW2_MYCGU</name>
<protein>
    <recommendedName>
        <fullName evidence="4">Secreted protein</fullName>
    </recommendedName>
</protein>
<evidence type="ECO:0000313" key="2">
    <source>
        <dbReference type="EMBL" id="MDG5486775.1"/>
    </source>
</evidence>